<dbReference type="InterPro" id="IPR023213">
    <property type="entry name" value="CAT-like_dom_sf"/>
</dbReference>
<feature type="non-terminal residue" evidence="2">
    <location>
        <position position="1"/>
    </location>
</feature>
<dbReference type="InterPro" id="IPR001242">
    <property type="entry name" value="Condensation_dom"/>
</dbReference>
<dbReference type="PANTHER" id="PTHR45398">
    <property type="match status" value="1"/>
</dbReference>
<dbReference type="AlphaFoldDB" id="A0A6H9RV76"/>
<accession>A0A6H9RV76</accession>
<dbReference type="Gene3D" id="3.30.559.30">
    <property type="entry name" value="Nonribosomal peptide synthetase, condensation domain"/>
    <property type="match status" value="1"/>
</dbReference>
<dbReference type="GO" id="GO:0003824">
    <property type="term" value="F:catalytic activity"/>
    <property type="evidence" value="ECO:0007669"/>
    <property type="project" value="InterPro"/>
</dbReference>
<evidence type="ECO:0000313" key="3">
    <source>
        <dbReference type="Proteomes" id="UP000423257"/>
    </source>
</evidence>
<feature type="domain" description="Condensation" evidence="1">
    <location>
        <begin position="5"/>
        <end position="165"/>
    </location>
</feature>
<dbReference type="PANTHER" id="PTHR45398:SF1">
    <property type="entry name" value="ENZYME, PUTATIVE (JCVI)-RELATED"/>
    <property type="match status" value="1"/>
</dbReference>
<reference evidence="2 3" key="1">
    <citation type="submission" date="2019-09" db="EMBL/GenBank/DDBJ databases">
        <title>Draft genome sequences of 48 bacterial type strains from the CCUG.</title>
        <authorList>
            <person name="Tunovic T."/>
            <person name="Pineiro-Iglesias B."/>
            <person name="Unosson C."/>
            <person name="Inganas E."/>
            <person name="Ohlen M."/>
            <person name="Cardew S."/>
            <person name="Jensie-Markopoulos S."/>
            <person name="Salva-Serra F."/>
            <person name="Jaen-Luchoro D."/>
            <person name="Karlsson R."/>
            <person name="Svensson-Stadler L."/>
            <person name="Chun J."/>
            <person name="Moore E."/>
        </authorList>
    </citation>
    <scope>NUCLEOTIDE SEQUENCE [LARGE SCALE GENOMIC DNA]</scope>
    <source>
        <strain evidence="2 3">CCUG 51524</strain>
    </source>
</reference>
<proteinExistence type="predicted"/>
<sequence length="188" mass="21230">TDLAGVEEMVGLFINSLPLRIDVDPQAPVADWLQALLSHNAQLREHESASLVDIQRCSQVPRGQQLFDSLVVFENAPLDISSVQLDAFSIDIYEDRVHTNFPMTVVLYPGDRLGIRLSYDSMRFSTDTVQRMLGHLVQLLSNMLETPQAPLGSLHMLPESERRQLQIDCYRSDVDFPLERGYAALFAE</sequence>
<dbReference type="Proteomes" id="UP000423257">
    <property type="component" value="Unassembled WGS sequence"/>
</dbReference>
<dbReference type="EMBL" id="VZPQ01000310">
    <property type="protein sequence ID" value="KAB0551514.1"/>
    <property type="molecule type" value="Genomic_DNA"/>
</dbReference>
<dbReference type="RefSeq" id="WP_151152815.1">
    <property type="nucleotide sequence ID" value="NZ_VZPQ01000310.1"/>
</dbReference>
<dbReference type="SUPFAM" id="SSF52777">
    <property type="entry name" value="CoA-dependent acyltransferases"/>
    <property type="match status" value="1"/>
</dbReference>
<gene>
    <name evidence="2" type="ORF">F7R03_29560</name>
</gene>
<protein>
    <recommendedName>
        <fullName evidence="1">Condensation domain-containing protein</fullName>
    </recommendedName>
</protein>
<dbReference type="Pfam" id="PF00668">
    <property type="entry name" value="Condensation"/>
    <property type="match status" value="1"/>
</dbReference>
<dbReference type="Gene3D" id="3.30.559.10">
    <property type="entry name" value="Chloramphenicol acetyltransferase-like domain"/>
    <property type="match status" value="1"/>
</dbReference>
<organism evidence="2 3">
    <name type="scientific">Pseudomonas palleroniana</name>
    <dbReference type="NCBI Taxonomy" id="191390"/>
    <lineage>
        <taxon>Bacteria</taxon>
        <taxon>Pseudomonadati</taxon>
        <taxon>Pseudomonadota</taxon>
        <taxon>Gammaproteobacteria</taxon>
        <taxon>Pseudomonadales</taxon>
        <taxon>Pseudomonadaceae</taxon>
        <taxon>Pseudomonas</taxon>
    </lineage>
</organism>
<evidence type="ECO:0000259" key="1">
    <source>
        <dbReference type="Pfam" id="PF00668"/>
    </source>
</evidence>
<feature type="non-terminal residue" evidence="2">
    <location>
        <position position="188"/>
    </location>
</feature>
<evidence type="ECO:0000313" key="2">
    <source>
        <dbReference type="EMBL" id="KAB0551514.1"/>
    </source>
</evidence>
<comment type="caution">
    <text evidence="2">The sequence shown here is derived from an EMBL/GenBank/DDBJ whole genome shotgun (WGS) entry which is preliminary data.</text>
</comment>
<name>A0A6H9RV76_9PSED</name>